<dbReference type="EMBL" id="LDTC01000008">
    <property type="protein sequence ID" value="KTW17701.1"/>
    <property type="molecule type" value="Genomic_DNA"/>
</dbReference>
<dbReference type="PATRIC" id="fig|33051.5.peg.3467"/>
<comment type="caution">
    <text evidence="1">The sequence shown here is derived from an EMBL/GenBank/DDBJ whole genome shotgun (WGS) entry which is preliminary data.</text>
</comment>
<accession>A0A147JCY4</accession>
<dbReference type="Proteomes" id="UP000074410">
    <property type="component" value="Unassembled WGS sequence"/>
</dbReference>
<reference evidence="1 2" key="1">
    <citation type="journal article" date="2016" name="Front. Microbiol.">
        <title>Genomic Resource of Rice Seed Associated Bacteria.</title>
        <authorList>
            <person name="Midha S."/>
            <person name="Bansal K."/>
            <person name="Sharma S."/>
            <person name="Kumar N."/>
            <person name="Patil P.P."/>
            <person name="Chaudhry V."/>
            <person name="Patil P.B."/>
        </authorList>
    </citation>
    <scope>NUCLEOTIDE SEQUENCE [LARGE SCALE GENOMIC DNA]</scope>
    <source>
        <strain evidence="1 2">NS258</strain>
    </source>
</reference>
<evidence type="ECO:0008006" key="3">
    <source>
        <dbReference type="Google" id="ProtNLM"/>
    </source>
</evidence>
<dbReference type="AlphaFoldDB" id="A0A147JCY4"/>
<evidence type="ECO:0000313" key="2">
    <source>
        <dbReference type="Proteomes" id="UP000074410"/>
    </source>
</evidence>
<proteinExistence type="predicted"/>
<gene>
    <name evidence="1" type="ORF">NS258_01530</name>
</gene>
<protein>
    <recommendedName>
        <fullName evidence="3">Outer membrane protein beta-barrel domain-containing protein</fullName>
    </recommendedName>
</protein>
<name>A0A147JCY4_9SPHN</name>
<evidence type="ECO:0000313" key="1">
    <source>
        <dbReference type="EMBL" id="KTW17701.1"/>
    </source>
</evidence>
<organism evidence="1 2">
    <name type="scientific">Sphingomonas sanguinis</name>
    <dbReference type="NCBI Taxonomy" id="33051"/>
    <lineage>
        <taxon>Bacteria</taxon>
        <taxon>Pseudomonadati</taxon>
        <taxon>Pseudomonadota</taxon>
        <taxon>Alphaproteobacteria</taxon>
        <taxon>Sphingomonadales</taxon>
        <taxon>Sphingomonadaceae</taxon>
        <taxon>Sphingomonas</taxon>
    </lineage>
</organism>
<sequence>MLEANGARAQERWGGELGLGYTFDLGRFRVRPIGGAFIYGDENGRYRNDTISGGRTVCRDYSTGAFADKDRCNSVSVDWYGKAELTYVIPQGMEFGGGARFSADKVRGYGTVAFPIGGDLRLKGSIGDRYYAFGLKAQF</sequence>